<dbReference type="Proteomes" id="UP000681041">
    <property type="component" value="Chromosome"/>
</dbReference>
<dbReference type="GO" id="GO:0015948">
    <property type="term" value="P:methanogenesis"/>
    <property type="evidence" value="ECO:0007669"/>
    <property type="project" value="UniProtKB-KW"/>
</dbReference>
<organism evidence="2 3">
    <name type="scientific">Methanobacterium alkalithermotolerans</name>
    <dbReference type="NCBI Taxonomy" id="2731220"/>
    <lineage>
        <taxon>Archaea</taxon>
        <taxon>Methanobacteriati</taxon>
        <taxon>Methanobacteriota</taxon>
        <taxon>Methanomada group</taxon>
        <taxon>Methanobacteria</taxon>
        <taxon>Methanobacteriales</taxon>
        <taxon>Methanobacteriaceae</taxon>
        <taxon>Methanobacterium</taxon>
    </lineage>
</organism>
<sequence>MDIEIFPHRLLGADTTEKLLNNLEEIDSIKRMVIHGQRLPPASAKHPDRRTIVVKGEEIDLQVKTGRILLEIESEETIENVKKVCEEVLPFGFNVHIGTFIRYQKTVTDEIKYGDDLDNIPAEMVGLTDQNAPLSERASIIKKNQ</sequence>
<evidence type="ECO:0000313" key="2">
    <source>
        <dbReference type="EMBL" id="QUH23172.1"/>
    </source>
</evidence>
<dbReference type="Pfam" id="PF02505">
    <property type="entry name" value="MCR_D"/>
    <property type="match status" value="1"/>
</dbReference>
<name>A0A8T8K5Q3_9EURY</name>
<dbReference type="AlphaFoldDB" id="A0A8T8K5Q3"/>
<gene>
    <name evidence="2" type="primary">mcrD</name>
    <name evidence="2" type="ORF">HYG87_05000</name>
</gene>
<accession>A0A8T8K5Q3</accession>
<reference evidence="2" key="1">
    <citation type="submission" date="2020-07" db="EMBL/GenBank/DDBJ databases">
        <title>Methanobacterium. sp. MethCan genome.</title>
        <authorList>
            <person name="Postec A."/>
            <person name="Quemeneur M."/>
        </authorList>
    </citation>
    <scope>NUCLEOTIDE SEQUENCE</scope>
    <source>
        <strain evidence="2">MethCAN</strain>
    </source>
</reference>
<dbReference type="RefSeq" id="WP_211534119.1">
    <property type="nucleotide sequence ID" value="NZ_CP058560.1"/>
</dbReference>
<proteinExistence type="predicted"/>
<keyword evidence="1" id="KW-0484">Methanogenesis</keyword>
<dbReference type="GeneID" id="64820099"/>
<dbReference type="NCBIfam" id="TIGR03260">
    <property type="entry name" value="met_CoM_red_D"/>
    <property type="match status" value="1"/>
</dbReference>
<dbReference type="OrthoDB" id="109281at2157"/>
<dbReference type="EMBL" id="CP058560">
    <property type="protein sequence ID" value="QUH23172.1"/>
    <property type="molecule type" value="Genomic_DNA"/>
</dbReference>
<dbReference type="KEGG" id="meme:HYG87_05000"/>
<evidence type="ECO:0000256" key="1">
    <source>
        <dbReference type="ARBA" id="ARBA00022994"/>
    </source>
</evidence>
<evidence type="ECO:0000313" key="3">
    <source>
        <dbReference type="Proteomes" id="UP000681041"/>
    </source>
</evidence>
<dbReference type="InterPro" id="IPR003901">
    <property type="entry name" value="Me_CoM_Rdtase_D"/>
</dbReference>
<protein>
    <submittedName>
        <fullName evidence="2">Methyl-coenzyme M reductase operon protein D</fullName>
    </submittedName>
</protein>
<dbReference type="PIRSF" id="PIRSF005636">
    <property type="entry name" value="McrD"/>
    <property type="match status" value="1"/>
</dbReference>
<keyword evidence="3" id="KW-1185">Reference proteome</keyword>